<dbReference type="CDD" id="cd03230">
    <property type="entry name" value="ABC_DR_subfamily_A"/>
    <property type="match status" value="1"/>
</dbReference>
<evidence type="ECO:0000313" key="7">
    <source>
        <dbReference type="Proteomes" id="UP000008812"/>
    </source>
</evidence>
<protein>
    <submittedName>
        <fullName evidence="6">ABC transporter ATP-binding protein</fullName>
    </submittedName>
</protein>
<dbReference type="eggNOG" id="COG1131">
    <property type="taxonomic scope" value="Bacteria"/>
</dbReference>
<dbReference type="AlphaFoldDB" id="B3PN06"/>
<dbReference type="EMBL" id="CP001047">
    <property type="protein sequence ID" value="ACF07408.1"/>
    <property type="molecule type" value="Genomic_DNA"/>
</dbReference>
<reference evidence="6 7" key="1">
    <citation type="journal article" date="2008" name="Infect. Immun.">
        <title>Genome of Mycoplasma arthritidis.</title>
        <authorList>
            <person name="Dybvig K."/>
            <person name="Zuhua C."/>
            <person name="Lao P."/>
            <person name="Jordan D.S."/>
            <person name="French C.T."/>
            <person name="Tu A.H."/>
            <person name="Loraine A.E."/>
        </authorList>
    </citation>
    <scope>NUCLEOTIDE SEQUENCE [LARGE SCALE GENOMIC DNA]</scope>
    <source>
        <strain evidence="6 7">158L3-1</strain>
    </source>
</reference>
<evidence type="ECO:0000256" key="1">
    <source>
        <dbReference type="ARBA" id="ARBA00005417"/>
    </source>
</evidence>
<dbReference type="Proteomes" id="UP000008812">
    <property type="component" value="Chromosome"/>
</dbReference>
<dbReference type="InterPro" id="IPR017871">
    <property type="entry name" value="ABC_transporter-like_CS"/>
</dbReference>
<evidence type="ECO:0000256" key="4">
    <source>
        <dbReference type="ARBA" id="ARBA00022840"/>
    </source>
</evidence>
<dbReference type="PANTHER" id="PTHR42711:SF5">
    <property type="entry name" value="ABC TRANSPORTER ATP-BINDING PROTEIN NATA"/>
    <property type="match status" value="1"/>
</dbReference>
<dbReference type="Gene3D" id="3.40.50.300">
    <property type="entry name" value="P-loop containing nucleotide triphosphate hydrolases"/>
    <property type="match status" value="1"/>
</dbReference>
<dbReference type="KEGG" id="mat:MARTH_orf625"/>
<dbReference type="PANTHER" id="PTHR42711">
    <property type="entry name" value="ABC TRANSPORTER ATP-BINDING PROTEIN"/>
    <property type="match status" value="1"/>
</dbReference>
<dbReference type="Pfam" id="PF00005">
    <property type="entry name" value="ABC_tran"/>
    <property type="match status" value="1"/>
</dbReference>
<accession>B3PN06</accession>
<dbReference type="STRING" id="243272.MARTH_orf625"/>
<keyword evidence="4 6" id="KW-0067">ATP-binding</keyword>
<dbReference type="InterPro" id="IPR027417">
    <property type="entry name" value="P-loop_NTPase"/>
</dbReference>
<keyword evidence="3" id="KW-0547">Nucleotide-binding</keyword>
<evidence type="ECO:0000256" key="3">
    <source>
        <dbReference type="ARBA" id="ARBA00022741"/>
    </source>
</evidence>
<evidence type="ECO:0000313" key="6">
    <source>
        <dbReference type="EMBL" id="ACF07408.1"/>
    </source>
</evidence>
<evidence type="ECO:0000259" key="5">
    <source>
        <dbReference type="PROSITE" id="PS50893"/>
    </source>
</evidence>
<evidence type="ECO:0000256" key="2">
    <source>
        <dbReference type="ARBA" id="ARBA00022448"/>
    </source>
</evidence>
<keyword evidence="2" id="KW-0813">Transport</keyword>
<dbReference type="PROSITE" id="PS00211">
    <property type="entry name" value="ABC_TRANSPORTER_1"/>
    <property type="match status" value="1"/>
</dbReference>
<dbReference type="InterPro" id="IPR003593">
    <property type="entry name" value="AAA+_ATPase"/>
</dbReference>
<keyword evidence="7" id="KW-1185">Reference proteome</keyword>
<feature type="domain" description="ABC transporter" evidence="5">
    <location>
        <begin position="51"/>
        <end position="285"/>
    </location>
</feature>
<dbReference type="SMART" id="SM00382">
    <property type="entry name" value="AAA"/>
    <property type="match status" value="1"/>
</dbReference>
<dbReference type="GO" id="GO:0005524">
    <property type="term" value="F:ATP binding"/>
    <property type="evidence" value="ECO:0007669"/>
    <property type="project" value="UniProtKB-KW"/>
</dbReference>
<dbReference type="InterPro" id="IPR050763">
    <property type="entry name" value="ABC_transporter_ATP-binding"/>
</dbReference>
<comment type="similarity">
    <text evidence="1">Belongs to the ABC transporter superfamily.</text>
</comment>
<dbReference type="PROSITE" id="PS50893">
    <property type="entry name" value="ABC_TRANSPORTER_2"/>
    <property type="match status" value="1"/>
</dbReference>
<organism evidence="6 7">
    <name type="scientific">Metamycoplasma arthritidis (strain 158L3-1)</name>
    <name type="common">Mycoplasma arthritidis</name>
    <dbReference type="NCBI Taxonomy" id="243272"/>
    <lineage>
        <taxon>Bacteria</taxon>
        <taxon>Bacillati</taxon>
        <taxon>Mycoplasmatota</taxon>
        <taxon>Mycoplasmoidales</taxon>
        <taxon>Metamycoplasmataceae</taxon>
        <taxon>Metamycoplasma</taxon>
    </lineage>
</organism>
<dbReference type="HOGENOM" id="CLU_000604_1_2_14"/>
<gene>
    <name evidence="6" type="ordered locus">MARTH_orf625</name>
</gene>
<dbReference type="RefSeq" id="WP_012498365.1">
    <property type="nucleotide sequence ID" value="NC_011025.1"/>
</dbReference>
<proteinExistence type="inferred from homology"/>
<dbReference type="SUPFAM" id="SSF52540">
    <property type="entry name" value="P-loop containing nucleoside triphosphate hydrolases"/>
    <property type="match status" value="1"/>
</dbReference>
<dbReference type="GO" id="GO:0016887">
    <property type="term" value="F:ATP hydrolysis activity"/>
    <property type="evidence" value="ECO:0007669"/>
    <property type="project" value="InterPro"/>
</dbReference>
<name>B3PN06_META1</name>
<sequence>MNQDQNNAKSSIFKLSFIKNTKENFALAKQFHNEAIEKSKEITIPNEDIALSFQHITKIFRTISGMPIRILNDVSFEVKKGEFHGFIGNNGAGKTTTIRTLLDYHQAWYGKIFINGIDSRDVKSKEKIGYIPEISIFPKNLTIFEYLYYFARMSKIPKKAAIDKVNKMLEKYGFNKKEFNKSAEKLSSGQKKKINLIQALINDPEILIMDEPAANLDPSARIEFYEAIKELHNEGKTILISSHILAELEKYIDSVTVLEKGTVKDSGKVEEKLKNKVYNYKIKCTDLPKLQSLLVDKKIKSLISDDSLLLKLSSEKQKLLIFQVAFDNKIQISFFGENKMSLNKIYFNAANAE</sequence>
<dbReference type="InterPro" id="IPR003439">
    <property type="entry name" value="ABC_transporter-like_ATP-bd"/>
</dbReference>